<feature type="binding site" evidence="12">
    <location>
        <position position="115"/>
    </location>
    <ligand>
        <name>K(+)</name>
        <dbReference type="ChEBI" id="CHEBI:29103"/>
    </ligand>
</feature>
<feature type="transmembrane region" description="Helical" evidence="13">
    <location>
        <begin position="311"/>
        <end position="328"/>
    </location>
</feature>
<evidence type="ECO:0000256" key="1">
    <source>
        <dbReference type="ARBA" id="ARBA00004429"/>
    </source>
</evidence>
<evidence type="ECO:0000256" key="2">
    <source>
        <dbReference type="ARBA" id="ARBA00009137"/>
    </source>
</evidence>
<dbReference type="OrthoDB" id="9810952at2"/>
<evidence type="ECO:0008006" key="16">
    <source>
        <dbReference type="Google" id="ProtNLM"/>
    </source>
</evidence>
<proteinExistence type="inferred from homology"/>
<keyword evidence="12" id="KW-0479">Metal-binding</keyword>
<accession>A0A2S7TYS0</accession>
<keyword evidence="10" id="KW-0406">Ion transport</keyword>
<keyword evidence="5" id="KW-0997">Cell inner membrane</keyword>
<keyword evidence="11 13" id="KW-0472">Membrane</keyword>
<dbReference type="EMBL" id="MQWA01000001">
    <property type="protein sequence ID" value="PQJ27470.1"/>
    <property type="molecule type" value="Genomic_DNA"/>
</dbReference>
<feature type="transmembrane region" description="Helical" evidence="13">
    <location>
        <begin position="246"/>
        <end position="265"/>
    </location>
</feature>
<feature type="transmembrane region" description="Helical" evidence="13">
    <location>
        <begin position="281"/>
        <end position="299"/>
    </location>
</feature>
<feature type="transmembrane region" description="Helical" evidence="13">
    <location>
        <begin position="402"/>
        <end position="421"/>
    </location>
</feature>
<evidence type="ECO:0000313" key="14">
    <source>
        <dbReference type="EMBL" id="PQJ27470.1"/>
    </source>
</evidence>
<feature type="transmembrane region" description="Helical" evidence="13">
    <location>
        <begin position="136"/>
        <end position="156"/>
    </location>
</feature>
<evidence type="ECO:0000256" key="6">
    <source>
        <dbReference type="ARBA" id="ARBA00022538"/>
    </source>
</evidence>
<feature type="transmembrane region" description="Helical" evidence="13">
    <location>
        <begin position="428"/>
        <end position="446"/>
    </location>
</feature>
<dbReference type="InterPro" id="IPR004772">
    <property type="entry name" value="TrkH"/>
</dbReference>
<feature type="binding site" evidence="12">
    <location>
        <position position="323"/>
    </location>
    <ligand>
        <name>K(+)</name>
        <dbReference type="ChEBI" id="CHEBI:29103"/>
    </ligand>
</feature>
<dbReference type="AlphaFoldDB" id="A0A2S7TYS0"/>
<keyword evidence="4" id="KW-1003">Cell membrane</keyword>
<evidence type="ECO:0000256" key="11">
    <source>
        <dbReference type="ARBA" id="ARBA00023136"/>
    </source>
</evidence>
<feature type="transmembrane region" description="Helical" evidence="13">
    <location>
        <begin position="42"/>
        <end position="62"/>
    </location>
</feature>
<keyword evidence="9 13" id="KW-1133">Transmembrane helix</keyword>
<feature type="binding site" evidence="12">
    <location>
        <position position="223"/>
    </location>
    <ligand>
        <name>K(+)</name>
        <dbReference type="ChEBI" id="CHEBI:29103"/>
    </ligand>
</feature>
<feature type="binding site" evidence="12">
    <location>
        <position position="322"/>
    </location>
    <ligand>
        <name>K(+)</name>
        <dbReference type="ChEBI" id="CHEBI:29103"/>
    </ligand>
</feature>
<feature type="transmembrane region" description="Helical" evidence="13">
    <location>
        <begin position="335"/>
        <end position="358"/>
    </location>
</feature>
<evidence type="ECO:0000256" key="3">
    <source>
        <dbReference type="ARBA" id="ARBA00022448"/>
    </source>
</evidence>
<name>A0A2S7TYS0_9BACT</name>
<evidence type="ECO:0000256" key="12">
    <source>
        <dbReference type="PIRSR" id="PIRSR006247-1"/>
    </source>
</evidence>
<feature type="transmembrane region" description="Helical" evidence="13">
    <location>
        <begin position="74"/>
        <end position="94"/>
    </location>
</feature>
<protein>
    <recommendedName>
        <fullName evidence="16">Potassium transporter</fullName>
    </recommendedName>
</protein>
<evidence type="ECO:0000256" key="4">
    <source>
        <dbReference type="ARBA" id="ARBA00022475"/>
    </source>
</evidence>
<feature type="binding site" evidence="12">
    <location>
        <position position="443"/>
    </location>
    <ligand>
        <name>K(+)</name>
        <dbReference type="ChEBI" id="CHEBI:29103"/>
    </ligand>
</feature>
<dbReference type="PANTHER" id="PTHR32024">
    <property type="entry name" value="TRK SYSTEM POTASSIUM UPTAKE PROTEIN TRKG-RELATED"/>
    <property type="match status" value="1"/>
</dbReference>
<feature type="transmembrane region" description="Helical" evidence="13">
    <location>
        <begin position="190"/>
        <end position="210"/>
    </location>
</feature>
<dbReference type="Pfam" id="PF02386">
    <property type="entry name" value="TrkH"/>
    <property type="match status" value="1"/>
</dbReference>
<dbReference type="RefSeq" id="WP_105041956.1">
    <property type="nucleotide sequence ID" value="NZ_MQWA01000001.1"/>
</dbReference>
<organism evidence="14 15">
    <name type="scientific">Rubritalea profundi</name>
    <dbReference type="NCBI Taxonomy" id="1658618"/>
    <lineage>
        <taxon>Bacteria</taxon>
        <taxon>Pseudomonadati</taxon>
        <taxon>Verrucomicrobiota</taxon>
        <taxon>Verrucomicrobiia</taxon>
        <taxon>Verrucomicrobiales</taxon>
        <taxon>Rubritaleaceae</taxon>
        <taxon>Rubritalea</taxon>
    </lineage>
</organism>
<dbReference type="GO" id="GO:0046872">
    <property type="term" value="F:metal ion binding"/>
    <property type="evidence" value="ECO:0007669"/>
    <property type="project" value="UniProtKB-KW"/>
</dbReference>
<keyword evidence="6" id="KW-0633">Potassium transport</keyword>
<dbReference type="PIRSF" id="PIRSF006247">
    <property type="entry name" value="TrkH"/>
    <property type="match status" value="1"/>
</dbReference>
<feature type="transmembrane region" description="Helical" evidence="13">
    <location>
        <begin position="466"/>
        <end position="491"/>
    </location>
</feature>
<comment type="subcellular location">
    <subcellularLocation>
        <location evidence="1">Cell inner membrane</location>
        <topology evidence="1">Multi-pass membrane protein</topology>
    </subcellularLocation>
</comment>
<dbReference type="InterPro" id="IPR003445">
    <property type="entry name" value="Cat_transpt"/>
</dbReference>
<evidence type="ECO:0000256" key="10">
    <source>
        <dbReference type="ARBA" id="ARBA00023065"/>
    </source>
</evidence>
<evidence type="ECO:0000256" key="7">
    <source>
        <dbReference type="ARBA" id="ARBA00022692"/>
    </source>
</evidence>
<feature type="transmembrane region" description="Helical" evidence="13">
    <location>
        <begin position="12"/>
        <end position="30"/>
    </location>
</feature>
<keyword evidence="7 13" id="KW-0812">Transmembrane</keyword>
<evidence type="ECO:0000256" key="8">
    <source>
        <dbReference type="ARBA" id="ARBA00022958"/>
    </source>
</evidence>
<keyword evidence="3" id="KW-0813">Transport</keyword>
<keyword evidence="15" id="KW-1185">Reference proteome</keyword>
<evidence type="ECO:0000313" key="15">
    <source>
        <dbReference type="Proteomes" id="UP000239907"/>
    </source>
</evidence>
<dbReference type="GO" id="GO:0005886">
    <property type="term" value="C:plasma membrane"/>
    <property type="evidence" value="ECO:0007669"/>
    <property type="project" value="UniProtKB-SubCell"/>
</dbReference>
<evidence type="ECO:0000256" key="5">
    <source>
        <dbReference type="ARBA" id="ARBA00022519"/>
    </source>
</evidence>
<dbReference type="PANTHER" id="PTHR32024:SF2">
    <property type="entry name" value="TRK SYSTEM POTASSIUM UPTAKE PROTEIN TRKG-RELATED"/>
    <property type="match status" value="1"/>
</dbReference>
<comment type="similarity">
    <text evidence="2">Belongs to the TrkH potassium transport family.</text>
</comment>
<dbReference type="GO" id="GO:0015379">
    <property type="term" value="F:potassium:chloride symporter activity"/>
    <property type="evidence" value="ECO:0007669"/>
    <property type="project" value="InterPro"/>
</dbReference>
<evidence type="ECO:0000256" key="9">
    <source>
        <dbReference type="ARBA" id="ARBA00022989"/>
    </source>
</evidence>
<gene>
    <name evidence="14" type="ORF">BSZ32_02465</name>
</gene>
<dbReference type="Gene3D" id="1.10.287.70">
    <property type="match status" value="1"/>
</dbReference>
<evidence type="ECO:0000256" key="13">
    <source>
        <dbReference type="SAM" id="Phobius"/>
    </source>
</evidence>
<feature type="binding site" evidence="12">
    <location>
        <position position="114"/>
    </location>
    <ligand>
        <name>K(+)</name>
        <dbReference type="ChEBI" id="CHEBI:29103"/>
    </ligand>
</feature>
<dbReference type="Proteomes" id="UP000239907">
    <property type="component" value="Unassembled WGS sequence"/>
</dbReference>
<reference evidence="14 15" key="1">
    <citation type="submission" date="2016-12" db="EMBL/GenBank/DDBJ databases">
        <title>Study of bacterial adaptation to deep sea.</title>
        <authorList>
            <person name="Song J."/>
            <person name="Yoshizawa S."/>
            <person name="Kogure K."/>
        </authorList>
    </citation>
    <scope>NUCLEOTIDE SEQUENCE [LARGE SCALE GENOMIC DNA]</scope>
    <source>
        <strain evidence="14 15">SAORIC-165</strain>
    </source>
</reference>
<comment type="caution">
    <text evidence="14">The sequence shown here is derived from an EMBL/GenBank/DDBJ whole genome shotgun (WGS) entry which is preliminary data.</text>
</comment>
<keyword evidence="8 12" id="KW-0630">Potassium</keyword>
<sequence length="494" mass="54281">MNFRILAKILGALLLLESIAMFLCGMFTFLDNSGLCEWSMGALMKSAGVTAAFGGGLMLLGWRKVVKIPRREGVVIVGLGWILSGIFGGLPYLLSEPAMLPADALFESVSGFTTTGSTVMADIESWPRGILMWRSVTQWLGGLGILVLFVALLSYLGMGTKSLFRNESSFQTGEASTARIRDTAISLWRVYLTITAVCIVGLKSMGLSWYNAVSHGFTTVSTGGFSPHNASIGYYSDWGNGWVIELWLSLFMLICSVSFLIWVVIVKKRWKRLRSEEEGKWFFLISFSAAVLIAIGIAAKEMEGFWTALRHAWFVVVSIASTTGFGTVDYEQWPSFALVLLALLMLLGGCSGSTAGGLKVSRLLVMLRAARFEVVKAFRPHKVFKMQVNGNSLDHEARAQTVMFICLYCFLVIIASFMMGILEFMNDIDLVTSVGAVFATLSNIGPGFGDVGPTKNFAHFMPATKVFLSLLMILGRLELFAILVLFVPSIWRKY</sequence>